<keyword evidence="3" id="KW-0808">Transferase</keyword>
<keyword evidence="8" id="KW-0594">Phospholipid biosynthesis</keyword>
<dbReference type="Pfam" id="PF02660">
    <property type="entry name" value="G3P_acyltransf"/>
    <property type="match status" value="1"/>
</dbReference>
<comment type="caution">
    <text evidence="11">The sequence shown here is derived from an EMBL/GenBank/DDBJ whole genome shotgun (WGS) entry which is preliminary data.</text>
</comment>
<sequence length="204" mass="22092">MSQRPPSSDNHPPAPHCSTVVWHRCQAGHPAAWPAVIRPSSGISAINTAAIDLEVWISWAIAIATLMAILGHSRSIWIQFTGGKSAATRVGVRLAMSWQVGLGVAICFAAVLALWRIVSLSSISAALTAITLRVIFRQPAAFVLMAIVGAAYVIFRHKANIQRLLAGTEPRIGQSRKARFSQRHQSWLAKFPQKRGASSSLRSN</sequence>
<dbReference type="Proteomes" id="UP001595190">
    <property type="component" value="Unassembled WGS sequence"/>
</dbReference>
<dbReference type="GO" id="GO:0016746">
    <property type="term" value="F:acyltransferase activity"/>
    <property type="evidence" value="ECO:0007669"/>
    <property type="project" value="UniProtKB-KW"/>
</dbReference>
<keyword evidence="2" id="KW-0444">Lipid biosynthesis</keyword>
<evidence type="ECO:0000256" key="4">
    <source>
        <dbReference type="ARBA" id="ARBA00022692"/>
    </source>
</evidence>
<keyword evidence="6" id="KW-0443">Lipid metabolism</keyword>
<feature type="transmembrane region" description="Helical" evidence="10">
    <location>
        <begin position="135"/>
        <end position="155"/>
    </location>
</feature>
<dbReference type="PANTHER" id="PTHR30309:SF0">
    <property type="entry name" value="GLYCEROL-3-PHOSPHATE ACYLTRANSFERASE-RELATED"/>
    <property type="match status" value="1"/>
</dbReference>
<feature type="transmembrane region" description="Helical" evidence="10">
    <location>
        <begin position="94"/>
        <end position="115"/>
    </location>
</feature>
<keyword evidence="9" id="KW-1208">Phospholipid metabolism</keyword>
<organism evidence="11 12">
    <name type="scientific">Labrys neptuniae</name>
    <dbReference type="NCBI Taxonomy" id="376174"/>
    <lineage>
        <taxon>Bacteria</taxon>
        <taxon>Pseudomonadati</taxon>
        <taxon>Pseudomonadota</taxon>
        <taxon>Alphaproteobacteria</taxon>
        <taxon>Hyphomicrobiales</taxon>
        <taxon>Xanthobacteraceae</taxon>
        <taxon>Labrys</taxon>
    </lineage>
</organism>
<name>A0ABV6ZS57_9HYPH</name>
<evidence type="ECO:0000256" key="9">
    <source>
        <dbReference type="ARBA" id="ARBA00023264"/>
    </source>
</evidence>
<reference evidence="11 12" key="1">
    <citation type="submission" date="2024-09" db="EMBL/GenBank/DDBJ databases">
        <title>Description of Labrys sedimenti sp. nov., isolated from a diclofenac-degrading enrichment culture, and genome-based reclassification of Labrys portucalensis as a later heterotypic synonym of Labrys neptuniae.</title>
        <authorList>
            <person name="Tancsics A."/>
            <person name="Csepanyi A."/>
        </authorList>
    </citation>
    <scope>NUCLEOTIDE SEQUENCE [LARGE SCALE GENOMIC DNA]</scope>
    <source>
        <strain evidence="11 12">LMG 23412</strain>
    </source>
</reference>
<proteinExistence type="predicted"/>
<evidence type="ECO:0000313" key="12">
    <source>
        <dbReference type="Proteomes" id="UP001595190"/>
    </source>
</evidence>
<gene>
    <name evidence="11" type="ORF">ACETRX_35950</name>
</gene>
<keyword evidence="5 10" id="KW-1133">Transmembrane helix</keyword>
<evidence type="ECO:0000256" key="5">
    <source>
        <dbReference type="ARBA" id="ARBA00022989"/>
    </source>
</evidence>
<evidence type="ECO:0000256" key="10">
    <source>
        <dbReference type="SAM" id="Phobius"/>
    </source>
</evidence>
<dbReference type="RefSeq" id="WP_394315590.1">
    <property type="nucleotide sequence ID" value="NZ_JBHGPK010000061.1"/>
</dbReference>
<evidence type="ECO:0000313" key="11">
    <source>
        <dbReference type="EMBL" id="MFC2255011.1"/>
    </source>
</evidence>
<evidence type="ECO:0000256" key="1">
    <source>
        <dbReference type="ARBA" id="ARBA00022475"/>
    </source>
</evidence>
<dbReference type="InterPro" id="IPR003811">
    <property type="entry name" value="G3P_acylTferase_PlsY"/>
</dbReference>
<evidence type="ECO:0000256" key="2">
    <source>
        <dbReference type="ARBA" id="ARBA00022516"/>
    </source>
</evidence>
<keyword evidence="1" id="KW-1003">Cell membrane</keyword>
<keyword evidence="7 10" id="KW-0472">Membrane</keyword>
<feature type="transmembrane region" description="Helical" evidence="10">
    <location>
        <begin position="56"/>
        <end position="73"/>
    </location>
</feature>
<dbReference type="SMART" id="SM01207">
    <property type="entry name" value="G3P_acyltransf"/>
    <property type="match status" value="1"/>
</dbReference>
<accession>A0ABV6ZS57</accession>
<keyword evidence="11" id="KW-0012">Acyltransferase</keyword>
<evidence type="ECO:0000256" key="7">
    <source>
        <dbReference type="ARBA" id="ARBA00023136"/>
    </source>
</evidence>
<evidence type="ECO:0000256" key="6">
    <source>
        <dbReference type="ARBA" id="ARBA00023098"/>
    </source>
</evidence>
<keyword evidence="4 10" id="KW-0812">Transmembrane</keyword>
<dbReference type="EMBL" id="JBHGPK010000061">
    <property type="protein sequence ID" value="MFC2255011.1"/>
    <property type="molecule type" value="Genomic_DNA"/>
</dbReference>
<evidence type="ECO:0000256" key="8">
    <source>
        <dbReference type="ARBA" id="ARBA00023209"/>
    </source>
</evidence>
<evidence type="ECO:0000256" key="3">
    <source>
        <dbReference type="ARBA" id="ARBA00022679"/>
    </source>
</evidence>
<protein>
    <submittedName>
        <fullName evidence="11">Glycerol-3-phosphate acyltransferase</fullName>
    </submittedName>
</protein>
<dbReference type="PANTHER" id="PTHR30309">
    <property type="entry name" value="INNER MEMBRANE PROTEIN YGIH"/>
    <property type="match status" value="1"/>
</dbReference>